<sequence>MIQEVFIRVLNSLSNFNTVSLETSIFSIAKHTRIDHYLIPYLMHFS</sequence>
<dbReference type="AlphaFoldDB" id="A0A6L3V5L7"/>
<comment type="caution">
    <text evidence="1">The sequence shown here is derived from an EMBL/GenBank/DDBJ whole genome shotgun (WGS) entry which is preliminary data.</text>
</comment>
<proteinExistence type="predicted"/>
<evidence type="ECO:0000313" key="1">
    <source>
        <dbReference type="EMBL" id="KAB2334533.1"/>
    </source>
</evidence>
<accession>A0A6L3V5L7</accession>
<organism evidence="1 2">
    <name type="scientific">Cytobacillus depressus</name>
    <dbReference type="NCBI Taxonomy" id="1602942"/>
    <lineage>
        <taxon>Bacteria</taxon>
        <taxon>Bacillati</taxon>
        <taxon>Bacillota</taxon>
        <taxon>Bacilli</taxon>
        <taxon>Bacillales</taxon>
        <taxon>Bacillaceae</taxon>
        <taxon>Cytobacillus</taxon>
    </lineage>
</organism>
<keyword evidence="2" id="KW-1185">Reference proteome</keyword>
<reference evidence="1 2" key="1">
    <citation type="journal article" date="2016" name="Antonie Van Leeuwenhoek">
        <title>Bacillus depressus sp. nov., isolated from soil of a sunflower field.</title>
        <authorList>
            <person name="Wei X."/>
            <person name="Xin D."/>
            <person name="Xin Y."/>
            <person name="Zhang H."/>
            <person name="Wang T."/>
            <person name="Zhang J."/>
        </authorList>
    </citation>
    <scope>NUCLEOTIDE SEQUENCE [LARGE SCALE GENOMIC DNA]</scope>
    <source>
        <strain evidence="1 2">BZ1</strain>
    </source>
</reference>
<dbReference type="Proteomes" id="UP000481030">
    <property type="component" value="Unassembled WGS sequence"/>
</dbReference>
<dbReference type="EMBL" id="WBOS01000006">
    <property type="protein sequence ID" value="KAB2334533.1"/>
    <property type="molecule type" value="Genomic_DNA"/>
</dbReference>
<gene>
    <name evidence="1" type="ORF">F7731_15110</name>
</gene>
<protein>
    <submittedName>
        <fullName evidence="1">Uncharacterized protein</fullName>
    </submittedName>
</protein>
<evidence type="ECO:0000313" key="2">
    <source>
        <dbReference type="Proteomes" id="UP000481030"/>
    </source>
</evidence>
<name>A0A6L3V5L7_9BACI</name>